<organism evidence="3 5">
    <name type="scientific">Kurthia zopfii</name>
    <dbReference type="NCBI Taxonomy" id="1650"/>
    <lineage>
        <taxon>Bacteria</taxon>
        <taxon>Bacillati</taxon>
        <taxon>Bacillota</taxon>
        <taxon>Bacilli</taxon>
        <taxon>Bacillales</taxon>
        <taxon>Caryophanaceae</taxon>
        <taxon>Kurthia</taxon>
    </lineage>
</organism>
<gene>
    <name evidence="3" type="primary">glpE_2</name>
    <name evidence="4" type="ORF">DFR61_13829</name>
    <name evidence="3" type="ORF">NCTC10597_01695</name>
</gene>
<dbReference type="Pfam" id="PF00581">
    <property type="entry name" value="Rhodanese"/>
    <property type="match status" value="1"/>
</dbReference>
<feature type="transmembrane region" description="Helical" evidence="1">
    <location>
        <begin position="6"/>
        <end position="25"/>
    </location>
</feature>
<dbReference type="OrthoDB" id="9808735at2"/>
<keyword evidence="1" id="KW-0472">Membrane</keyword>
<dbReference type="InterPro" id="IPR036873">
    <property type="entry name" value="Rhodanese-like_dom_sf"/>
</dbReference>
<name>A0A2U3AA77_9BACL</name>
<dbReference type="CDD" id="cd00158">
    <property type="entry name" value="RHOD"/>
    <property type="match status" value="1"/>
</dbReference>
<dbReference type="InterPro" id="IPR050229">
    <property type="entry name" value="GlpE_sulfurtransferase"/>
</dbReference>
<keyword evidence="3" id="KW-0808">Transferase</keyword>
<dbReference type="PANTHER" id="PTHR43031:SF18">
    <property type="entry name" value="RHODANESE-RELATED SULFURTRANSFERASES"/>
    <property type="match status" value="1"/>
</dbReference>
<evidence type="ECO:0000313" key="5">
    <source>
        <dbReference type="Proteomes" id="UP000254330"/>
    </source>
</evidence>
<protein>
    <submittedName>
        <fullName evidence="4">Rhodanese-related sulfurtransferase</fullName>
    </submittedName>
    <submittedName>
        <fullName evidence="3">Thiosulfate sulfurtransferase glpE</fullName>
        <ecNumber evidence="3">2.8.1.1</ecNumber>
    </submittedName>
</protein>
<dbReference type="InterPro" id="IPR001763">
    <property type="entry name" value="Rhodanese-like_dom"/>
</dbReference>
<accession>A0A2U3AA77</accession>
<dbReference type="Proteomes" id="UP000294641">
    <property type="component" value="Unassembled WGS sequence"/>
</dbReference>
<evidence type="ECO:0000313" key="4">
    <source>
        <dbReference type="EMBL" id="TDR34527.1"/>
    </source>
</evidence>
<evidence type="ECO:0000313" key="3">
    <source>
        <dbReference type="EMBL" id="STX09987.1"/>
    </source>
</evidence>
<dbReference type="SMART" id="SM00450">
    <property type="entry name" value="RHOD"/>
    <property type="match status" value="1"/>
</dbReference>
<evidence type="ECO:0000256" key="1">
    <source>
        <dbReference type="SAM" id="Phobius"/>
    </source>
</evidence>
<dbReference type="RefSeq" id="WP_109350562.1">
    <property type="nucleotide sequence ID" value="NZ_BJUE01000039.1"/>
</dbReference>
<dbReference type="GO" id="GO:0004792">
    <property type="term" value="F:thiosulfate-cyanide sulfurtransferase activity"/>
    <property type="evidence" value="ECO:0007669"/>
    <property type="project" value="UniProtKB-EC"/>
</dbReference>
<comment type="caution">
    <text evidence="3">The sequence shown here is derived from an EMBL/GenBank/DDBJ whole genome shotgun (WGS) entry which is preliminary data.</text>
</comment>
<dbReference type="PROSITE" id="PS50206">
    <property type="entry name" value="RHODANESE_3"/>
    <property type="match status" value="1"/>
</dbReference>
<keyword evidence="1" id="KW-0812">Transmembrane</keyword>
<dbReference type="Proteomes" id="UP000254330">
    <property type="component" value="Unassembled WGS sequence"/>
</dbReference>
<keyword evidence="6" id="KW-1185">Reference proteome</keyword>
<evidence type="ECO:0000313" key="6">
    <source>
        <dbReference type="Proteomes" id="UP000294641"/>
    </source>
</evidence>
<dbReference type="EMBL" id="SNZG01000038">
    <property type="protein sequence ID" value="TDR34527.1"/>
    <property type="molecule type" value="Genomic_DNA"/>
</dbReference>
<dbReference type="PANTHER" id="PTHR43031">
    <property type="entry name" value="FAD-DEPENDENT OXIDOREDUCTASE"/>
    <property type="match status" value="1"/>
</dbReference>
<dbReference type="SUPFAM" id="SSF52821">
    <property type="entry name" value="Rhodanese/Cell cycle control phosphatase"/>
    <property type="match status" value="1"/>
</dbReference>
<feature type="domain" description="Rhodanese" evidence="2">
    <location>
        <begin position="42"/>
        <end position="130"/>
    </location>
</feature>
<keyword evidence="1" id="KW-1133">Transmembrane helix</keyword>
<sequence length="130" mass="14976">MSWSWIYTVLIIVVVIIAYALINGLRAKKAVKTLSEEEFKAGYRKAQLIDVREKKEFDEGHILGARNLPSTQIRTRYKELRQDLPIYLYCDTSSRSGRAALYLKGKGYKNLYQLDGGFKKWSGKVKSSHK</sequence>
<dbReference type="Gene3D" id="3.40.250.10">
    <property type="entry name" value="Rhodanese-like domain"/>
    <property type="match status" value="1"/>
</dbReference>
<reference evidence="3 5" key="1">
    <citation type="submission" date="2018-06" db="EMBL/GenBank/DDBJ databases">
        <authorList>
            <consortium name="Pathogen Informatics"/>
            <person name="Doyle S."/>
        </authorList>
    </citation>
    <scope>NUCLEOTIDE SEQUENCE [LARGE SCALE GENOMIC DNA]</scope>
    <source>
        <strain evidence="3 5">NCTC10597</strain>
    </source>
</reference>
<dbReference type="EMBL" id="UGNP01000001">
    <property type="protein sequence ID" value="STX09987.1"/>
    <property type="molecule type" value="Genomic_DNA"/>
</dbReference>
<proteinExistence type="predicted"/>
<dbReference type="AlphaFoldDB" id="A0A2U3AA77"/>
<reference evidence="4 6" key="2">
    <citation type="submission" date="2019-03" db="EMBL/GenBank/DDBJ databases">
        <title>Genomic Encyclopedia of Type Strains, Phase IV (KMG-IV): sequencing the most valuable type-strain genomes for metagenomic binning, comparative biology and taxonomic classification.</title>
        <authorList>
            <person name="Goeker M."/>
        </authorList>
    </citation>
    <scope>NUCLEOTIDE SEQUENCE [LARGE SCALE GENOMIC DNA]</scope>
    <source>
        <strain evidence="4 6">DSM 20580</strain>
    </source>
</reference>
<evidence type="ECO:0000259" key="2">
    <source>
        <dbReference type="PROSITE" id="PS50206"/>
    </source>
</evidence>
<dbReference type="EC" id="2.8.1.1" evidence="3"/>